<dbReference type="InterPro" id="IPR043137">
    <property type="entry name" value="GGT_ssub_C"/>
</dbReference>
<reference evidence="1 2" key="1">
    <citation type="submission" date="2017-09" db="EMBL/GenBank/DDBJ databases">
        <title>Sphingomonas panjinensis sp.nov., isolated from oil-contaminated soil.</title>
        <authorList>
            <person name="Wang L."/>
            <person name="Chen L."/>
        </authorList>
    </citation>
    <scope>NUCLEOTIDE SEQUENCE [LARGE SCALE GENOMIC DNA]</scope>
    <source>
        <strain evidence="1 2">FW-11</strain>
    </source>
</reference>
<dbReference type="EMBL" id="NWBU01000007">
    <property type="protein sequence ID" value="PTQ11521.1"/>
    <property type="molecule type" value="Genomic_DNA"/>
</dbReference>
<dbReference type="InterPro" id="IPR043138">
    <property type="entry name" value="GGT_lsub"/>
</dbReference>
<dbReference type="OrthoDB" id="9781342at2"/>
<proteinExistence type="predicted"/>
<dbReference type="InterPro" id="IPR052896">
    <property type="entry name" value="GGT-like_enzyme"/>
</dbReference>
<dbReference type="Gene3D" id="3.60.20.40">
    <property type="match status" value="1"/>
</dbReference>
<dbReference type="Gene3D" id="1.10.246.130">
    <property type="match status" value="1"/>
</dbReference>
<dbReference type="SUPFAM" id="SSF56235">
    <property type="entry name" value="N-terminal nucleophile aminohydrolases (Ntn hydrolases)"/>
    <property type="match status" value="1"/>
</dbReference>
<keyword evidence="1" id="KW-0808">Transferase</keyword>
<dbReference type="GO" id="GO:0016740">
    <property type="term" value="F:transferase activity"/>
    <property type="evidence" value="ECO:0007669"/>
    <property type="project" value="UniProtKB-KW"/>
</dbReference>
<dbReference type="PANTHER" id="PTHR43881">
    <property type="entry name" value="GAMMA-GLUTAMYLTRANSPEPTIDASE (AFU_ORTHOLOGUE AFUA_4G13580)"/>
    <property type="match status" value="1"/>
</dbReference>
<keyword evidence="2" id="KW-1185">Reference proteome</keyword>
<evidence type="ECO:0000313" key="1">
    <source>
        <dbReference type="EMBL" id="PTQ11521.1"/>
    </source>
</evidence>
<dbReference type="AlphaFoldDB" id="A0A2T5FYB3"/>
<dbReference type="RefSeq" id="WP_107967515.1">
    <property type="nucleotide sequence ID" value="NZ_NWBU01000007.1"/>
</dbReference>
<protein>
    <submittedName>
        <fullName evidence="1">Gamma-glutamyltransferase</fullName>
    </submittedName>
</protein>
<gene>
    <name evidence="1" type="ORF">CLG96_08785</name>
</gene>
<dbReference type="Proteomes" id="UP000244162">
    <property type="component" value="Unassembled WGS sequence"/>
</dbReference>
<evidence type="ECO:0000313" key="2">
    <source>
        <dbReference type="Proteomes" id="UP000244162"/>
    </source>
</evidence>
<comment type="caution">
    <text evidence="1">The sequence shown here is derived from an EMBL/GenBank/DDBJ whole genome shotgun (WGS) entry which is preliminary data.</text>
</comment>
<organism evidence="1 2">
    <name type="scientific">Sphingomonas oleivorans</name>
    <dbReference type="NCBI Taxonomy" id="1735121"/>
    <lineage>
        <taxon>Bacteria</taxon>
        <taxon>Pseudomonadati</taxon>
        <taxon>Pseudomonadota</taxon>
        <taxon>Alphaproteobacteria</taxon>
        <taxon>Sphingomonadales</taxon>
        <taxon>Sphingomonadaceae</taxon>
        <taxon>Sphingomonas</taxon>
    </lineage>
</organism>
<sequence length="525" mass="55360">MLNTPRSLRGMVTSPHHLASQAGLDVLRDGGNAIEAGVAMAAALAVVYPHMTGLGGDGFWLVAEPGGAVHAIDACGAAAGAATLDLYAGHSTIPWRGPLAANTVAGTVSGWAAALNLGGGTLSLARLLRDAIHHAESGVAVTAGGAEIARAKAAELRDVPGYAEHFMDEGRPLAEGAIHRQPTLARTLRRIAEEGPQSFYSGSIARDLAADLSAVGSPVTALDLASHRAEVRDPLSVAIRGARLFNMPPSTQGVASLLILALFDRLEAEAADGFAHVHGLVEATKQAFLFRDRHVGDPAYMTVDAQYLLDDRAAIDAMAARIDPARALGWPQPPAAGDTVWFGAIDGEGRVASVIQSTYFEFGSGVVLPRTGITWQNRGSSFRLAADGWNALRPGRKPFHTLNPALARFDDGRTMIYGTMGGEGQPQTQAAIFSRYARFGMPLQQAVTAPRWLLGRTWGEESVTLKLEDRFDPMLYDQLRAAGHDVELVAPFTAMMGHAGAIVRHDNGLLEGAADPRSDGAVASW</sequence>
<name>A0A2T5FYB3_9SPHN</name>
<dbReference type="InterPro" id="IPR029055">
    <property type="entry name" value="Ntn_hydrolases_N"/>
</dbReference>
<dbReference type="Pfam" id="PF01019">
    <property type="entry name" value="G_glu_transpept"/>
    <property type="match status" value="1"/>
</dbReference>
<accession>A0A2T5FYB3</accession>
<dbReference type="PRINTS" id="PR01210">
    <property type="entry name" value="GGTRANSPTASE"/>
</dbReference>
<dbReference type="PANTHER" id="PTHR43881:SF5">
    <property type="entry name" value="GAMMA-GLUTAMYLTRANSPEPTIDASE"/>
    <property type="match status" value="1"/>
</dbReference>